<evidence type="ECO:0000313" key="3">
    <source>
        <dbReference type="Proteomes" id="UP000032515"/>
    </source>
</evidence>
<comment type="caution">
    <text evidence="2">The sequence shown here is derived from an EMBL/GenBank/DDBJ whole genome shotgun (WGS) entry which is preliminary data.</text>
</comment>
<keyword evidence="1" id="KW-0732">Signal</keyword>
<reference evidence="2 3" key="1">
    <citation type="submission" date="2014-11" db="EMBL/GenBank/DDBJ databases">
        <title>Genomics and ecophysiology of heterotrophic nitrogen fixing bacteria isolated from estuarine surface water.</title>
        <authorList>
            <person name="Bentzon-Tilia M."/>
            <person name="Severin I."/>
            <person name="Hansen L.H."/>
            <person name="Riemann L."/>
        </authorList>
    </citation>
    <scope>NUCLEOTIDE SEQUENCE [LARGE SCALE GENOMIC DNA]</scope>
    <source>
        <strain evidence="2 3">BAL398</strain>
    </source>
</reference>
<evidence type="ECO:0000313" key="2">
    <source>
        <dbReference type="EMBL" id="KIZ39395.1"/>
    </source>
</evidence>
<accession>A0A0D7EFV3</accession>
<protein>
    <recommendedName>
        <fullName evidence="4">Cysteine rich repeat domain protein</fullName>
    </recommendedName>
</protein>
<dbReference type="OrthoDB" id="7060861at2"/>
<dbReference type="EMBL" id="JXXE01000433">
    <property type="protein sequence ID" value="KIZ39395.1"/>
    <property type="molecule type" value="Genomic_DNA"/>
</dbReference>
<sequence length="159" mass="15943">MSSKPYSILALGAVVAALSFPALAQGPGPGGPGGGPGFGRGGGGGSQMGVLTALCAKEIDAYCTATPRGPAAWVCLKGHEKDLSENCVAAVEGTGPDMGPGMGPVARLCMTEIADNCAGIEHGTGLVRQCLDNSRSKLSEGCRMALDNTGWGRRRAGPQ</sequence>
<proteinExistence type="predicted"/>
<organism evidence="2 3">
    <name type="scientific">Rhodopseudomonas palustris</name>
    <dbReference type="NCBI Taxonomy" id="1076"/>
    <lineage>
        <taxon>Bacteria</taxon>
        <taxon>Pseudomonadati</taxon>
        <taxon>Pseudomonadota</taxon>
        <taxon>Alphaproteobacteria</taxon>
        <taxon>Hyphomicrobiales</taxon>
        <taxon>Nitrobacteraceae</taxon>
        <taxon>Rhodopseudomonas</taxon>
    </lineage>
</organism>
<dbReference type="PATRIC" id="fig|1076.23.peg.4773"/>
<gene>
    <name evidence="2" type="ORF">OO17_20560</name>
</gene>
<evidence type="ECO:0008006" key="4">
    <source>
        <dbReference type="Google" id="ProtNLM"/>
    </source>
</evidence>
<dbReference type="Proteomes" id="UP000032515">
    <property type="component" value="Unassembled WGS sequence"/>
</dbReference>
<feature type="chain" id="PRO_5002319507" description="Cysteine rich repeat domain protein" evidence="1">
    <location>
        <begin position="25"/>
        <end position="159"/>
    </location>
</feature>
<name>A0A0D7EFV3_RHOPL</name>
<feature type="signal peptide" evidence="1">
    <location>
        <begin position="1"/>
        <end position="24"/>
    </location>
</feature>
<evidence type="ECO:0000256" key="1">
    <source>
        <dbReference type="SAM" id="SignalP"/>
    </source>
</evidence>
<dbReference type="RefSeq" id="WP_044415013.1">
    <property type="nucleotide sequence ID" value="NZ_JXXE01000433.1"/>
</dbReference>
<dbReference type="AlphaFoldDB" id="A0A0D7EFV3"/>